<keyword evidence="1" id="KW-0472">Membrane</keyword>
<dbReference type="EMBL" id="PEZL01000033">
    <property type="protein sequence ID" value="PIS13320.1"/>
    <property type="molecule type" value="Genomic_DNA"/>
</dbReference>
<keyword evidence="1" id="KW-1133">Transmembrane helix</keyword>
<reference evidence="3" key="1">
    <citation type="submission" date="2017-09" db="EMBL/GenBank/DDBJ databases">
        <title>Depth-based differentiation of microbial function through sediment-hosted aquifers and enrichment of novel symbionts in the deep terrestrial subsurface.</title>
        <authorList>
            <person name="Probst A.J."/>
            <person name="Ladd B."/>
            <person name="Jarett J.K."/>
            <person name="Geller-Mcgrath D.E."/>
            <person name="Sieber C.M.K."/>
            <person name="Emerson J.B."/>
            <person name="Anantharaman K."/>
            <person name="Thomas B.C."/>
            <person name="Malmstrom R."/>
            <person name="Stieglmeier M."/>
            <person name="Klingl A."/>
            <person name="Woyke T."/>
            <person name="Ryan C.M."/>
            <person name="Banfield J.F."/>
        </authorList>
    </citation>
    <scope>NUCLEOTIDE SEQUENCE [LARGE SCALE GENOMIC DNA]</scope>
</reference>
<gene>
    <name evidence="2" type="ORF">COT67_02300</name>
</gene>
<accession>A0A2H0WL14</accession>
<evidence type="ECO:0000256" key="1">
    <source>
        <dbReference type="SAM" id="Phobius"/>
    </source>
</evidence>
<sequence>MNIFIKIETWGKYSKYLFGGLLLSAFILGFLYIYFMNLAVLKTAERNDNLRALTEIKREFQKVEADYITKLNRIDISYARNLGFVEAGPDGYISVSGIAAMGNNYGQELR</sequence>
<keyword evidence="1" id="KW-0812">Transmembrane</keyword>
<evidence type="ECO:0008006" key="4">
    <source>
        <dbReference type="Google" id="ProtNLM"/>
    </source>
</evidence>
<evidence type="ECO:0000313" key="3">
    <source>
        <dbReference type="Proteomes" id="UP000230353"/>
    </source>
</evidence>
<protein>
    <recommendedName>
        <fullName evidence="4">Cell division protein FtsL</fullName>
    </recommendedName>
</protein>
<name>A0A2H0WL14_9BACT</name>
<dbReference type="AlphaFoldDB" id="A0A2H0WL14"/>
<evidence type="ECO:0000313" key="2">
    <source>
        <dbReference type="EMBL" id="PIS13320.1"/>
    </source>
</evidence>
<dbReference type="Proteomes" id="UP000230353">
    <property type="component" value="Unassembled WGS sequence"/>
</dbReference>
<feature type="transmembrane region" description="Helical" evidence="1">
    <location>
        <begin position="16"/>
        <end position="41"/>
    </location>
</feature>
<proteinExistence type="predicted"/>
<organism evidence="2 3">
    <name type="scientific">Candidatus Tagabacteria bacterium CG09_land_8_20_14_0_10_41_14</name>
    <dbReference type="NCBI Taxonomy" id="1975021"/>
    <lineage>
        <taxon>Bacteria</taxon>
        <taxon>Candidatus Tagaibacteriota</taxon>
    </lineage>
</organism>
<comment type="caution">
    <text evidence="2">The sequence shown here is derived from an EMBL/GenBank/DDBJ whole genome shotgun (WGS) entry which is preliminary data.</text>
</comment>